<dbReference type="EMBL" id="CAJNOE010000596">
    <property type="protein sequence ID" value="CAF1283912.1"/>
    <property type="molecule type" value="Genomic_DNA"/>
</dbReference>
<organism evidence="1 2">
    <name type="scientific">Adineta steineri</name>
    <dbReference type="NCBI Taxonomy" id="433720"/>
    <lineage>
        <taxon>Eukaryota</taxon>
        <taxon>Metazoa</taxon>
        <taxon>Spiralia</taxon>
        <taxon>Gnathifera</taxon>
        <taxon>Rotifera</taxon>
        <taxon>Eurotatoria</taxon>
        <taxon>Bdelloidea</taxon>
        <taxon>Adinetida</taxon>
        <taxon>Adinetidae</taxon>
        <taxon>Adineta</taxon>
    </lineage>
</organism>
<proteinExistence type="predicted"/>
<sequence>MLNTDYLGANLTDYENQSSDYTDITQSRPITLQLFKHYLENLIEVGYELGLCGLLIFAKELRRKLKKNQGLTLFPDQEAKNIFNGIYQRLECITDDILKNLYQLNLHDSDILFSPKVLQLLDRILKQPNTEDTLGQSIVFVERVYTATILSQVLSHLILTLESPHAKQLKETYRAEIVTRDESIQHGTSVHVETIPCPSYKDEILKKNESLIIPFDVR</sequence>
<protein>
    <submittedName>
        <fullName evidence="1">Uncharacterized protein</fullName>
    </submittedName>
</protein>
<evidence type="ECO:0000313" key="2">
    <source>
        <dbReference type="Proteomes" id="UP000663860"/>
    </source>
</evidence>
<evidence type="ECO:0000313" key="1">
    <source>
        <dbReference type="EMBL" id="CAF1283912.1"/>
    </source>
</evidence>
<gene>
    <name evidence="1" type="ORF">IZO911_LOCUS33126</name>
</gene>
<comment type="caution">
    <text evidence="1">The sequence shown here is derived from an EMBL/GenBank/DDBJ whole genome shotgun (WGS) entry which is preliminary data.</text>
</comment>
<accession>A0A815C8N4</accession>
<reference evidence="1" key="1">
    <citation type="submission" date="2021-02" db="EMBL/GenBank/DDBJ databases">
        <authorList>
            <person name="Nowell W R."/>
        </authorList>
    </citation>
    <scope>NUCLEOTIDE SEQUENCE</scope>
</reference>
<dbReference type="AlphaFoldDB" id="A0A815C8N4"/>
<name>A0A815C8N4_9BILA</name>
<dbReference type="Proteomes" id="UP000663860">
    <property type="component" value="Unassembled WGS sequence"/>
</dbReference>